<reference evidence="2 3" key="1">
    <citation type="submission" date="2022-03" db="EMBL/GenBank/DDBJ databases">
        <title>Hymenobactersp. isolated from the air.</title>
        <authorList>
            <person name="Won M."/>
            <person name="Kwon S.-W."/>
        </authorList>
    </citation>
    <scope>NUCLEOTIDE SEQUENCE [LARGE SCALE GENOMIC DNA]</scope>
    <source>
        <strain evidence="2 3">KACC 22596</strain>
    </source>
</reference>
<proteinExistence type="predicted"/>
<dbReference type="Proteomes" id="UP000831390">
    <property type="component" value="Chromosome"/>
</dbReference>
<gene>
    <name evidence="2" type="ORF">MTP16_00875</name>
</gene>
<organism evidence="2 3">
    <name type="scientific">Hymenobacter monticola</name>
    <dbReference type="NCBI Taxonomy" id="1705399"/>
    <lineage>
        <taxon>Bacteria</taxon>
        <taxon>Pseudomonadati</taxon>
        <taxon>Bacteroidota</taxon>
        <taxon>Cytophagia</taxon>
        <taxon>Cytophagales</taxon>
        <taxon>Hymenobacteraceae</taxon>
        <taxon>Hymenobacter</taxon>
    </lineage>
</organism>
<dbReference type="Pfam" id="PF20283">
    <property type="entry name" value="CTD7"/>
    <property type="match status" value="1"/>
</dbReference>
<dbReference type="EMBL" id="CP094534">
    <property type="protein sequence ID" value="UOE34218.1"/>
    <property type="molecule type" value="Genomic_DNA"/>
</dbReference>
<keyword evidence="3" id="KW-1185">Reference proteome</keyword>
<protein>
    <recommendedName>
        <fullName evidence="1">ABC-three component systems C-terminal domain-containing protein</fullName>
    </recommendedName>
</protein>
<accession>A0ABY4B4Z7</accession>
<evidence type="ECO:0000259" key="1">
    <source>
        <dbReference type="Pfam" id="PF20283"/>
    </source>
</evidence>
<name>A0ABY4B4Z7_9BACT</name>
<feature type="domain" description="ABC-three component systems C-terminal" evidence="1">
    <location>
        <begin position="2"/>
        <end position="111"/>
    </location>
</feature>
<sequence>MKDYYRAFSQRTKWGLDGLLFVGELSAYEADGKEQYAVRDRLTYMAEVAGKLEEDVACVQYGRRVLDWVETAGFPIRTAMPPKAEYITQATFHLPANEELPAVHGHPKFLDKRAEIATQATA</sequence>
<evidence type="ECO:0000313" key="3">
    <source>
        <dbReference type="Proteomes" id="UP000831390"/>
    </source>
</evidence>
<evidence type="ECO:0000313" key="2">
    <source>
        <dbReference type="EMBL" id="UOE34218.1"/>
    </source>
</evidence>
<dbReference type="InterPro" id="IPR046913">
    <property type="entry name" value="ABC-3C_CTD7"/>
</dbReference>